<feature type="region of interest" description="Disordered" evidence="1">
    <location>
        <begin position="106"/>
        <end position="129"/>
    </location>
</feature>
<dbReference type="RefSeq" id="XP_030639004.1">
    <property type="nucleotide sequence ID" value="XM_030783144.1"/>
</dbReference>
<feature type="compositionally biased region" description="Polar residues" evidence="1">
    <location>
        <begin position="178"/>
        <end position="201"/>
    </location>
</feature>
<dbReference type="OrthoDB" id="5960226at2759"/>
<evidence type="ECO:0000313" key="4">
    <source>
        <dbReference type="RefSeq" id="XP_030639004.1"/>
    </source>
</evidence>
<dbReference type="InterPro" id="IPR032739">
    <property type="entry name" value="MRNIP"/>
</dbReference>
<sequence>MVQEFHVLRCFSCETFQVQQVKKSKKWTCKMCGEKQSVIKEYGRGTGADCRRHVQKLNSLRGNLLEEENQRAWTQWEKEGEYWSEEEHGDEAQTCEQQAEAVAESRWSKYVEQAEKRPSEDEEEEEENVYTERRTFSNWKNIRKRKTGYRTRVGEGHCDGAENKDTESGTGHWMTERQPLQPQSSKGFFSRLSSVEPSLKSSVPHRPKEARTWSAKGNSTSPTVCTDTPVATCCTNPASYGIATEPYSRTATGTGPADVTTKVSSSEFFRGPSGGVSIGHKLSGNKMETKASKWVEPKDMNRFKHERGGPSASVQMGETVGLGNRTGGVLERMSSVVSHCVLGSSTNQTSSPSFTSQSRNHLEKPVCHQPPPVKRPCPTLSFSSLFHTDEDFDDAF</sequence>
<feature type="domain" description="MRN complex-interacting protein N-terminal" evidence="2">
    <location>
        <begin position="7"/>
        <end position="110"/>
    </location>
</feature>
<feature type="compositionally biased region" description="Acidic residues" evidence="1">
    <location>
        <begin position="120"/>
        <end position="129"/>
    </location>
</feature>
<feature type="compositionally biased region" description="Basic and acidic residues" evidence="1">
    <location>
        <begin position="106"/>
        <end position="119"/>
    </location>
</feature>
<dbReference type="PANTHER" id="PTHR15863">
    <property type="entry name" value="MRN COMPLEX-INTERACTING PROTEIN"/>
    <property type="match status" value="1"/>
</dbReference>
<gene>
    <name evidence="4" type="primary">mrnip</name>
</gene>
<proteinExistence type="predicted"/>
<name>A0A6J2W4H2_CHACN</name>
<dbReference type="Pfam" id="PF15749">
    <property type="entry name" value="MRNIP"/>
    <property type="match status" value="1"/>
</dbReference>
<feature type="region of interest" description="Disordered" evidence="1">
    <location>
        <begin position="344"/>
        <end position="372"/>
    </location>
</feature>
<dbReference type="InParanoid" id="A0A6J2W4H2"/>
<feature type="compositionally biased region" description="Polar residues" evidence="1">
    <location>
        <begin position="344"/>
        <end position="359"/>
    </location>
</feature>
<evidence type="ECO:0000259" key="2">
    <source>
        <dbReference type="Pfam" id="PF15749"/>
    </source>
</evidence>
<dbReference type="AlphaFoldDB" id="A0A6J2W4H2"/>
<accession>A0A6J2W4H2</accession>
<feature type="compositionally biased region" description="Polar residues" evidence="1">
    <location>
        <begin position="215"/>
        <end position="225"/>
    </location>
</feature>
<feature type="compositionally biased region" description="Basic and acidic residues" evidence="1">
    <location>
        <begin position="155"/>
        <end position="167"/>
    </location>
</feature>
<protein>
    <submittedName>
        <fullName evidence="4">MRN complex-interacting protein</fullName>
    </submittedName>
</protein>
<keyword evidence="3" id="KW-1185">Reference proteome</keyword>
<dbReference type="GO" id="GO:0005634">
    <property type="term" value="C:nucleus"/>
    <property type="evidence" value="ECO:0007669"/>
    <property type="project" value="TreeGrafter"/>
</dbReference>
<dbReference type="InterPro" id="IPR049472">
    <property type="entry name" value="MRNIP_N"/>
</dbReference>
<dbReference type="CTD" id="51149"/>
<evidence type="ECO:0000313" key="3">
    <source>
        <dbReference type="Proteomes" id="UP000504632"/>
    </source>
</evidence>
<dbReference type="PANTHER" id="PTHR15863:SF2">
    <property type="entry name" value="MRN COMPLEX-INTERACTING PROTEIN"/>
    <property type="match status" value="1"/>
</dbReference>
<dbReference type="GeneID" id="115819607"/>
<reference evidence="4" key="1">
    <citation type="submission" date="2025-08" db="UniProtKB">
        <authorList>
            <consortium name="RefSeq"/>
        </authorList>
    </citation>
    <scope>IDENTIFICATION</scope>
</reference>
<dbReference type="GO" id="GO:0003682">
    <property type="term" value="F:chromatin binding"/>
    <property type="evidence" value="ECO:0007669"/>
    <property type="project" value="TreeGrafter"/>
</dbReference>
<feature type="region of interest" description="Disordered" evidence="1">
    <location>
        <begin position="155"/>
        <end position="225"/>
    </location>
</feature>
<organism evidence="3 4">
    <name type="scientific">Chanos chanos</name>
    <name type="common">Milkfish</name>
    <name type="synonym">Mugil chanos</name>
    <dbReference type="NCBI Taxonomy" id="29144"/>
    <lineage>
        <taxon>Eukaryota</taxon>
        <taxon>Metazoa</taxon>
        <taxon>Chordata</taxon>
        <taxon>Craniata</taxon>
        <taxon>Vertebrata</taxon>
        <taxon>Euteleostomi</taxon>
        <taxon>Actinopterygii</taxon>
        <taxon>Neopterygii</taxon>
        <taxon>Teleostei</taxon>
        <taxon>Ostariophysi</taxon>
        <taxon>Gonorynchiformes</taxon>
        <taxon>Chanidae</taxon>
        <taxon>Chanos</taxon>
    </lineage>
</organism>
<evidence type="ECO:0000256" key="1">
    <source>
        <dbReference type="SAM" id="MobiDB-lite"/>
    </source>
</evidence>
<dbReference type="Proteomes" id="UP000504632">
    <property type="component" value="Chromosome 1"/>
</dbReference>
<dbReference type="GO" id="GO:0007095">
    <property type="term" value="P:mitotic G2 DNA damage checkpoint signaling"/>
    <property type="evidence" value="ECO:0007669"/>
    <property type="project" value="TreeGrafter"/>
</dbReference>